<organism evidence="1 2">
    <name type="scientific">Paenibacillus solanacearum</name>
    <dbReference type="NCBI Taxonomy" id="2048548"/>
    <lineage>
        <taxon>Bacteria</taxon>
        <taxon>Bacillati</taxon>
        <taxon>Bacillota</taxon>
        <taxon>Bacilli</taxon>
        <taxon>Bacillales</taxon>
        <taxon>Paenibacillaceae</taxon>
        <taxon>Paenibacillus</taxon>
    </lineage>
</organism>
<evidence type="ECO:0000313" key="1">
    <source>
        <dbReference type="EMBL" id="CAG7606886.1"/>
    </source>
</evidence>
<dbReference type="Proteomes" id="UP000693672">
    <property type="component" value="Unassembled WGS sequence"/>
</dbReference>
<gene>
    <name evidence="1" type="ORF">PAESOLCIP111_00902</name>
</gene>
<proteinExistence type="predicted"/>
<keyword evidence="2" id="KW-1185">Reference proteome</keyword>
<dbReference type="EMBL" id="CAJVAS010000003">
    <property type="protein sequence ID" value="CAG7606886.1"/>
    <property type="molecule type" value="Genomic_DNA"/>
</dbReference>
<sequence>MDNGIEIWTVEPEDEQPEAIRFYRKHGYKEIDRFGAYVDCEASLCYEKHIR</sequence>
<protein>
    <recommendedName>
        <fullName evidence="3">GNAT family N-acetyltransferase</fullName>
    </recommendedName>
</protein>
<evidence type="ECO:0008006" key="3">
    <source>
        <dbReference type="Google" id="ProtNLM"/>
    </source>
</evidence>
<evidence type="ECO:0000313" key="2">
    <source>
        <dbReference type="Proteomes" id="UP000693672"/>
    </source>
</evidence>
<name>A0A916JV65_9BACL</name>
<dbReference type="RefSeq" id="WP_218090739.1">
    <property type="nucleotide sequence ID" value="NZ_CAJVAS010000003.1"/>
</dbReference>
<dbReference type="AlphaFoldDB" id="A0A916JV65"/>
<reference evidence="1" key="1">
    <citation type="submission" date="2021-06" db="EMBL/GenBank/DDBJ databases">
        <authorList>
            <person name="Criscuolo A."/>
        </authorList>
    </citation>
    <scope>NUCLEOTIDE SEQUENCE</scope>
    <source>
        <strain evidence="1">CIP111600</strain>
    </source>
</reference>
<comment type="caution">
    <text evidence="1">The sequence shown here is derived from an EMBL/GenBank/DDBJ whole genome shotgun (WGS) entry which is preliminary data.</text>
</comment>
<accession>A0A916JV65</accession>